<dbReference type="GO" id="GO:0015940">
    <property type="term" value="P:pantothenate biosynthetic process"/>
    <property type="evidence" value="ECO:0007669"/>
    <property type="project" value="UniProtKB-KW"/>
</dbReference>
<comment type="pathway">
    <text evidence="1 10">Cofactor biosynthesis; (R)-pantothenate biosynthesis; (R)-pantoate from 3-methyl-2-oxobutanoate: step 2/2.</text>
</comment>
<dbReference type="NCBIfam" id="NF005087">
    <property type="entry name" value="PRK06522.1-1"/>
    <property type="match status" value="1"/>
</dbReference>
<comment type="similarity">
    <text evidence="2 10">Belongs to the ketopantoate reductase family.</text>
</comment>
<comment type="function">
    <text evidence="10">Catalyzes the NADPH-dependent reduction of ketopantoate into pantoic acid.</text>
</comment>
<dbReference type="Proteomes" id="UP001155587">
    <property type="component" value="Unassembled WGS sequence"/>
</dbReference>
<keyword evidence="6 10" id="KW-0521">NADP</keyword>
<dbReference type="InterPro" id="IPR036291">
    <property type="entry name" value="NAD(P)-bd_dom_sf"/>
</dbReference>
<proteinExistence type="inferred from homology"/>
<reference evidence="13" key="1">
    <citation type="submission" date="2022-02" db="EMBL/GenBank/DDBJ databases">
        <title>Vibrio sp. nov, a new bacterium isolated from seawater.</title>
        <authorList>
            <person name="Yuan Y."/>
        </authorList>
    </citation>
    <scope>NUCLEOTIDE SEQUENCE</scope>
    <source>
        <strain evidence="13">ZSDZ65</strain>
    </source>
</reference>
<comment type="caution">
    <text evidence="13">The sequence shown here is derived from an EMBL/GenBank/DDBJ whole genome shotgun (WGS) entry which is preliminary data.</text>
</comment>
<evidence type="ECO:0000256" key="9">
    <source>
        <dbReference type="ARBA" id="ARBA00048793"/>
    </source>
</evidence>
<dbReference type="InterPro" id="IPR013332">
    <property type="entry name" value="KPR_N"/>
</dbReference>
<dbReference type="NCBIfam" id="TIGR00745">
    <property type="entry name" value="apbA_panE"/>
    <property type="match status" value="1"/>
</dbReference>
<keyword evidence="14" id="KW-1185">Reference proteome</keyword>
<gene>
    <name evidence="13" type="primary">panE</name>
    <name evidence="13" type="ORF">MD535_14940</name>
</gene>
<protein>
    <recommendedName>
        <fullName evidence="4 10">2-dehydropantoate 2-reductase</fullName>
        <ecNumber evidence="3 10">1.1.1.169</ecNumber>
    </recommendedName>
    <alternativeName>
        <fullName evidence="8 10">Ketopantoate reductase</fullName>
    </alternativeName>
</protein>
<feature type="domain" description="Ketopantoate reductase N-terminal" evidence="11">
    <location>
        <begin position="3"/>
        <end position="142"/>
    </location>
</feature>
<keyword evidence="5 10" id="KW-0566">Pantothenate biosynthesis</keyword>
<evidence type="ECO:0000256" key="8">
    <source>
        <dbReference type="ARBA" id="ARBA00032024"/>
    </source>
</evidence>
<evidence type="ECO:0000256" key="2">
    <source>
        <dbReference type="ARBA" id="ARBA00007870"/>
    </source>
</evidence>
<dbReference type="GO" id="GO:0008677">
    <property type="term" value="F:2-dehydropantoate 2-reductase activity"/>
    <property type="evidence" value="ECO:0007669"/>
    <property type="project" value="UniProtKB-EC"/>
</dbReference>
<dbReference type="FunFam" id="1.10.1040.10:FF:000017">
    <property type="entry name" value="2-dehydropantoate 2-reductase"/>
    <property type="match status" value="1"/>
</dbReference>
<evidence type="ECO:0000313" key="14">
    <source>
        <dbReference type="Proteomes" id="UP001155587"/>
    </source>
</evidence>
<dbReference type="InterPro" id="IPR013328">
    <property type="entry name" value="6PGD_dom2"/>
</dbReference>
<dbReference type="PANTHER" id="PTHR43765">
    <property type="entry name" value="2-DEHYDROPANTOATE 2-REDUCTASE-RELATED"/>
    <property type="match status" value="1"/>
</dbReference>
<organism evidence="13 14">
    <name type="scientific">Vibrio qingdaonensis</name>
    <dbReference type="NCBI Taxonomy" id="2829491"/>
    <lineage>
        <taxon>Bacteria</taxon>
        <taxon>Pseudomonadati</taxon>
        <taxon>Pseudomonadota</taxon>
        <taxon>Gammaproteobacteria</taxon>
        <taxon>Vibrionales</taxon>
        <taxon>Vibrionaceae</taxon>
        <taxon>Vibrio</taxon>
    </lineage>
</organism>
<dbReference type="RefSeq" id="WP_265675821.1">
    <property type="nucleotide sequence ID" value="NZ_JAKRRY010000020.1"/>
</dbReference>
<evidence type="ECO:0000259" key="12">
    <source>
        <dbReference type="Pfam" id="PF08546"/>
    </source>
</evidence>
<dbReference type="AlphaFoldDB" id="A0A9X3HXB0"/>
<dbReference type="Pfam" id="PF02558">
    <property type="entry name" value="ApbA"/>
    <property type="match status" value="1"/>
</dbReference>
<dbReference type="EMBL" id="JAKRRY010000020">
    <property type="protein sequence ID" value="MCW8347301.1"/>
    <property type="molecule type" value="Genomic_DNA"/>
</dbReference>
<dbReference type="SUPFAM" id="SSF48179">
    <property type="entry name" value="6-phosphogluconate dehydrogenase C-terminal domain-like"/>
    <property type="match status" value="1"/>
</dbReference>
<evidence type="ECO:0000256" key="7">
    <source>
        <dbReference type="ARBA" id="ARBA00023002"/>
    </source>
</evidence>
<dbReference type="GO" id="GO:0050661">
    <property type="term" value="F:NADP binding"/>
    <property type="evidence" value="ECO:0007669"/>
    <property type="project" value="TreeGrafter"/>
</dbReference>
<name>A0A9X3HXB0_9VIBR</name>
<dbReference type="InterPro" id="IPR050838">
    <property type="entry name" value="Ketopantoate_reductase"/>
</dbReference>
<sequence length="297" mass="33053">MNITILGPGAIGSLYAYKLKQAGHDVSVWGRRSNNTVDIQLDHLPTLQFVNQNRDTLKRTDLLIVTLKAWQVEAALSPLLPRLHADTIILFLHNGMGCVDKLAKQLANFPVLLGTSTHGALRRTALHVSHTGLGETHIGAWNDKGQQCQFLSDVLSHALSPVKWHTSIQHALWTKLIINCAINPLTALENCNNGQLAEQRYRHQIEQIIDEAHLCAEKVDVTLDNAALKETVFNVITKTAENYSSMQQDISQQRASEIAFITGYVVSIAEKYQLNIPVNSALFKQIKSIEASWSKHD</sequence>
<dbReference type="InterPro" id="IPR003710">
    <property type="entry name" value="ApbA"/>
</dbReference>
<dbReference type="SUPFAM" id="SSF51735">
    <property type="entry name" value="NAD(P)-binding Rossmann-fold domains"/>
    <property type="match status" value="1"/>
</dbReference>
<dbReference type="InterPro" id="IPR008927">
    <property type="entry name" value="6-PGluconate_DH-like_C_sf"/>
</dbReference>
<evidence type="ECO:0000256" key="3">
    <source>
        <dbReference type="ARBA" id="ARBA00013014"/>
    </source>
</evidence>
<dbReference type="Pfam" id="PF08546">
    <property type="entry name" value="ApbA_C"/>
    <property type="match status" value="1"/>
</dbReference>
<dbReference type="Gene3D" id="1.10.1040.10">
    <property type="entry name" value="N-(1-d-carboxylethyl)-l-norvaline Dehydrogenase, domain 2"/>
    <property type="match status" value="1"/>
</dbReference>
<accession>A0A9X3HXB0</accession>
<evidence type="ECO:0000256" key="5">
    <source>
        <dbReference type="ARBA" id="ARBA00022655"/>
    </source>
</evidence>
<feature type="domain" description="Ketopantoate reductase C-terminal" evidence="12">
    <location>
        <begin position="168"/>
        <end position="290"/>
    </location>
</feature>
<evidence type="ECO:0000256" key="1">
    <source>
        <dbReference type="ARBA" id="ARBA00004994"/>
    </source>
</evidence>
<evidence type="ECO:0000256" key="4">
    <source>
        <dbReference type="ARBA" id="ARBA00019465"/>
    </source>
</evidence>
<dbReference type="Gene3D" id="3.40.50.720">
    <property type="entry name" value="NAD(P)-binding Rossmann-like Domain"/>
    <property type="match status" value="1"/>
</dbReference>
<comment type="catalytic activity">
    <reaction evidence="9 10">
        <text>(R)-pantoate + NADP(+) = 2-dehydropantoate + NADPH + H(+)</text>
        <dbReference type="Rhea" id="RHEA:16233"/>
        <dbReference type="ChEBI" id="CHEBI:11561"/>
        <dbReference type="ChEBI" id="CHEBI:15378"/>
        <dbReference type="ChEBI" id="CHEBI:15980"/>
        <dbReference type="ChEBI" id="CHEBI:57783"/>
        <dbReference type="ChEBI" id="CHEBI:58349"/>
        <dbReference type="EC" id="1.1.1.169"/>
    </reaction>
</comment>
<dbReference type="EC" id="1.1.1.169" evidence="3 10"/>
<dbReference type="PANTHER" id="PTHR43765:SF2">
    <property type="entry name" value="2-DEHYDROPANTOATE 2-REDUCTASE"/>
    <property type="match status" value="1"/>
</dbReference>
<evidence type="ECO:0000256" key="10">
    <source>
        <dbReference type="RuleBase" id="RU362068"/>
    </source>
</evidence>
<evidence type="ECO:0000259" key="11">
    <source>
        <dbReference type="Pfam" id="PF02558"/>
    </source>
</evidence>
<keyword evidence="7 10" id="KW-0560">Oxidoreductase</keyword>
<dbReference type="InterPro" id="IPR013752">
    <property type="entry name" value="KPA_reductase"/>
</dbReference>
<evidence type="ECO:0000256" key="6">
    <source>
        <dbReference type="ARBA" id="ARBA00022857"/>
    </source>
</evidence>
<dbReference type="GO" id="GO:0005737">
    <property type="term" value="C:cytoplasm"/>
    <property type="evidence" value="ECO:0007669"/>
    <property type="project" value="TreeGrafter"/>
</dbReference>
<evidence type="ECO:0000313" key="13">
    <source>
        <dbReference type="EMBL" id="MCW8347301.1"/>
    </source>
</evidence>